<evidence type="ECO:0000256" key="8">
    <source>
        <dbReference type="ARBA" id="ARBA00022679"/>
    </source>
</evidence>
<dbReference type="Proteomes" id="UP000433104">
    <property type="component" value="Unassembled WGS sequence"/>
</dbReference>
<accession>A0A844Z8J0</accession>
<reference evidence="17 18" key="1">
    <citation type="submission" date="2019-12" db="EMBL/GenBank/DDBJ databases">
        <title>Genomic-based taxomic classification of the family Erythrobacteraceae.</title>
        <authorList>
            <person name="Xu L."/>
        </authorList>
    </citation>
    <scope>NUCLEOTIDE SEQUENCE [LARGE SCALE GENOMIC DNA]</scope>
    <source>
        <strain evidence="17 18">MCCC 1A09962</strain>
    </source>
</reference>
<dbReference type="Pfam" id="PF13426">
    <property type="entry name" value="PAS_9"/>
    <property type="match status" value="1"/>
</dbReference>
<dbReference type="NCBIfam" id="TIGR00229">
    <property type="entry name" value="sensory_box"/>
    <property type="match status" value="1"/>
</dbReference>
<proteinExistence type="predicted"/>
<keyword evidence="5" id="KW-0716">Sensory transduction</keyword>
<evidence type="ECO:0000256" key="7">
    <source>
        <dbReference type="ARBA" id="ARBA00022643"/>
    </source>
</evidence>
<dbReference type="RefSeq" id="WP_160681402.1">
    <property type="nucleotide sequence ID" value="NZ_WTYW01000001.1"/>
</dbReference>
<evidence type="ECO:0000256" key="11">
    <source>
        <dbReference type="ARBA" id="ARBA00022840"/>
    </source>
</evidence>
<dbReference type="InterPro" id="IPR036890">
    <property type="entry name" value="HATPase_C_sf"/>
</dbReference>
<dbReference type="SUPFAM" id="SSF55874">
    <property type="entry name" value="ATPase domain of HSP90 chaperone/DNA topoisomerase II/histidine kinase"/>
    <property type="match status" value="1"/>
</dbReference>
<dbReference type="EMBL" id="WTYW01000001">
    <property type="protein sequence ID" value="MXO84901.1"/>
    <property type="molecule type" value="Genomic_DNA"/>
</dbReference>
<evidence type="ECO:0000313" key="17">
    <source>
        <dbReference type="EMBL" id="MXO84901.1"/>
    </source>
</evidence>
<evidence type="ECO:0000256" key="3">
    <source>
        <dbReference type="ARBA" id="ARBA00022543"/>
    </source>
</evidence>
<dbReference type="InterPro" id="IPR000014">
    <property type="entry name" value="PAS"/>
</dbReference>
<keyword evidence="11" id="KW-0067">ATP-binding</keyword>
<dbReference type="InterPro" id="IPR001610">
    <property type="entry name" value="PAC"/>
</dbReference>
<gene>
    <name evidence="17" type="ORF">GRI38_02480</name>
</gene>
<dbReference type="EC" id="2.7.13.3" evidence="2"/>
<dbReference type="InterPro" id="IPR003594">
    <property type="entry name" value="HATPase_dom"/>
</dbReference>
<dbReference type="InterPro" id="IPR000700">
    <property type="entry name" value="PAS-assoc_C"/>
</dbReference>
<evidence type="ECO:0000256" key="1">
    <source>
        <dbReference type="ARBA" id="ARBA00000085"/>
    </source>
</evidence>
<dbReference type="CDD" id="cd00130">
    <property type="entry name" value="PAS"/>
    <property type="match status" value="1"/>
</dbReference>
<dbReference type="GO" id="GO:0005524">
    <property type="term" value="F:ATP binding"/>
    <property type="evidence" value="ECO:0007669"/>
    <property type="project" value="UniProtKB-KW"/>
</dbReference>
<evidence type="ECO:0000256" key="2">
    <source>
        <dbReference type="ARBA" id="ARBA00012438"/>
    </source>
</evidence>
<dbReference type="SMART" id="SM00086">
    <property type="entry name" value="PAC"/>
    <property type="match status" value="1"/>
</dbReference>
<dbReference type="SUPFAM" id="SSF55785">
    <property type="entry name" value="PYP-like sensor domain (PAS domain)"/>
    <property type="match status" value="1"/>
</dbReference>
<keyword evidence="3" id="KW-0600">Photoreceptor protein</keyword>
<keyword evidence="7" id="KW-0288">FMN</keyword>
<dbReference type="InterPro" id="IPR011102">
    <property type="entry name" value="Sig_transdc_His_kinase_HWE"/>
</dbReference>
<dbReference type="Pfam" id="PF07536">
    <property type="entry name" value="HWE_HK"/>
    <property type="match status" value="1"/>
</dbReference>
<evidence type="ECO:0000259" key="16">
    <source>
        <dbReference type="PROSITE" id="PS50113"/>
    </source>
</evidence>
<dbReference type="Gene3D" id="3.30.565.10">
    <property type="entry name" value="Histidine kinase-like ATPase, C-terminal domain"/>
    <property type="match status" value="1"/>
</dbReference>
<name>A0A844Z8J0_9SPHN</name>
<keyword evidence="12" id="KW-0157">Chromophore</keyword>
<sequence>MSAQNVVPEQVDAEYPSTDSIGEGNADPGDLRIDPAQLFIEATEQTRMALCVSDPYAEDCPIIYVNEAFVELTGYSRDEILGRNCRFLQGEQTDPQAVAKLREAVSQERVRVVDILNYKKDGTAFWNAVHVGPVYGEDGKLAYFYGSQWDITDLLAERERADTSGDIAREMKHRADNLFSVVIAIVRLSGRNETSVDRLVEKVTSRIQALSAAHRASSTELSATGERVDLCELVCEVLAPYRTSREDRLEIVGSKTPLPRRWVTPIGLAIHEMATNALKYGSLGQSEGRVHVDWESDDEQLVIHWIESHGPALPKTNANAVKGGEMGTRLMENVLRGVGGRIDTTFAESGFRATITLPFDGAGNRSG</sequence>
<protein>
    <recommendedName>
        <fullName evidence="2">histidine kinase</fullName>
        <ecNumber evidence="2">2.7.13.3</ecNumber>
    </recommendedName>
</protein>
<keyword evidence="8" id="KW-0808">Transferase</keyword>
<evidence type="ECO:0000256" key="4">
    <source>
        <dbReference type="ARBA" id="ARBA00022553"/>
    </source>
</evidence>
<dbReference type="PANTHER" id="PTHR47429">
    <property type="entry name" value="PROTEIN TWIN LOV 1"/>
    <property type="match status" value="1"/>
</dbReference>
<evidence type="ECO:0000256" key="12">
    <source>
        <dbReference type="ARBA" id="ARBA00022991"/>
    </source>
</evidence>
<organism evidence="17 18">
    <name type="scientific">Parapontixanthobacter aurantiacus</name>
    <dbReference type="NCBI Taxonomy" id="1463599"/>
    <lineage>
        <taxon>Bacteria</taxon>
        <taxon>Pseudomonadati</taxon>
        <taxon>Pseudomonadota</taxon>
        <taxon>Alphaproteobacteria</taxon>
        <taxon>Sphingomonadales</taxon>
        <taxon>Erythrobacteraceae</taxon>
        <taxon>Parapontixanthobacter</taxon>
    </lineage>
</organism>
<feature type="region of interest" description="Disordered" evidence="14">
    <location>
        <begin position="1"/>
        <end position="30"/>
    </location>
</feature>
<evidence type="ECO:0000256" key="9">
    <source>
        <dbReference type="ARBA" id="ARBA00022741"/>
    </source>
</evidence>
<keyword evidence="9" id="KW-0547">Nucleotide-binding</keyword>
<evidence type="ECO:0000256" key="14">
    <source>
        <dbReference type="SAM" id="MobiDB-lite"/>
    </source>
</evidence>
<keyword evidence="18" id="KW-1185">Reference proteome</keyword>
<dbReference type="Gene3D" id="3.30.450.20">
    <property type="entry name" value="PAS domain"/>
    <property type="match status" value="1"/>
</dbReference>
<dbReference type="GO" id="GO:0004673">
    <property type="term" value="F:protein histidine kinase activity"/>
    <property type="evidence" value="ECO:0007669"/>
    <property type="project" value="UniProtKB-EC"/>
</dbReference>
<dbReference type="PROSITE" id="PS50113">
    <property type="entry name" value="PAC"/>
    <property type="match status" value="1"/>
</dbReference>
<dbReference type="OrthoDB" id="136506at2"/>
<dbReference type="Pfam" id="PF13581">
    <property type="entry name" value="HATPase_c_2"/>
    <property type="match status" value="1"/>
</dbReference>
<keyword evidence="4" id="KW-0597">Phosphoprotein</keyword>
<keyword evidence="10" id="KW-0418">Kinase</keyword>
<comment type="caution">
    <text evidence="17">The sequence shown here is derived from an EMBL/GenBank/DDBJ whole genome shotgun (WGS) entry which is preliminary data.</text>
</comment>
<dbReference type="AlphaFoldDB" id="A0A844Z8J0"/>
<evidence type="ECO:0000259" key="15">
    <source>
        <dbReference type="PROSITE" id="PS50112"/>
    </source>
</evidence>
<keyword evidence="13" id="KW-0675">Receptor</keyword>
<feature type="domain" description="PAS" evidence="15">
    <location>
        <begin position="62"/>
        <end position="107"/>
    </location>
</feature>
<evidence type="ECO:0000256" key="13">
    <source>
        <dbReference type="ARBA" id="ARBA00023170"/>
    </source>
</evidence>
<evidence type="ECO:0000256" key="6">
    <source>
        <dbReference type="ARBA" id="ARBA00022630"/>
    </source>
</evidence>
<dbReference type="SMART" id="SM00091">
    <property type="entry name" value="PAS"/>
    <property type="match status" value="1"/>
</dbReference>
<evidence type="ECO:0000313" key="18">
    <source>
        <dbReference type="Proteomes" id="UP000433104"/>
    </source>
</evidence>
<dbReference type="SMART" id="SM00911">
    <property type="entry name" value="HWE_HK"/>
    <property type="match status" value="1"/>
</dbReference>
<dbReference type="PANTHER" id="PTHR47429:SF2">
    <property type="entry name" value="PROTEIN TWIN LOV 1"/>
    <property type="match status" value="1"/>
</dbReference>
<evidence type="ECO:0000256" key="5">
    <source>
        <dbReference type="ARBA" id="ARBA00022606"/>
    </source>
</evidence>
<keyword evidence="6" id="KW-0285">Flavoprotein</keyword>
<dbReference type="PROSITE" id="PS50112">
    <property type="entry name" value="PAS"/>
    <property type="match status" value="1"/>
</dbReference>
<comment type="catalytic activity">
    <reaction evidence="1">
        <text>ATP + protein L-histidine = ADP + protein N-phospho-L-histidine.</text>
        <dbReference type="EC" id="2.7.13.3"/>
    </reaction>
</comment>
<feature type="domain" description="PAC" evidence="16">
    <location>
        <begin position="106"/>
        <end position="163"/>
    </location>
</feature>
<dbReference type="InterPro" id="IPR035965">
    <property type="entry name" value="PAS-like_dom_sf"/>
</dbReference>
<dbReference type="GO" id="GO:0009881">
    <property type="term" value="F:photoreceptor activity"/>
    <property type="evidence" value="ECO:0007669"/>
    <property type="project" value="UniProtKB-KW"/>
</dbReference>
<evidence type="ECO:0000256" key="10">
    <source>
        <dbReference type="ARBA" id="ARBA00022777"/>
    </source>
</evidence>
<dbReference type="NCBIfam" id="NF010077">
    <property type="entry name" value="PRK13559.1"/>
    <property type="match status" value="1"/>
</dbReference>